<name>A0A928BV36_XYLRU</name>
<reference evidence="3" key="1">
    <citation type="submission" date="2019-04" db="EMBL/GenBank/DDBJ databases">
        <title>Evolution of Biomass-Degrading Anaerobic Consortia Revealed by Metagenomics.</title>
        <authorList>
            <person name="Peng X."/>
        </authorList>
    </citation>
    <scope>NUCLEOTIDE SEQUENCE</scope>
    <source>
        <strain evidence="3">SIG141</strain>
    </source>
</reference>
<comment type="caution">
    <text evidence="3">The sequence shown here is derived from an EMBL/GenBank/DDBJ whole genome shotgun (WGS) entry which is preliminary data.</text>
</comment>
<dbReference type="SUPFAM" id="SSF56925">
    <property type="entry name" value="OMPA-like"/>
    <property type="match status" value="1"/>
</dbReference>
<dbReference type="Gene3D" id="2.40.160.20">
    <property type="match status" value="1"/>
</dbReference>
<feature type="signal peptide" evidence="1">
    <location>
        <begin position="1"/>
        <end position="20"/>
    </location>
</feature>
<organism evidence="3 4">
    <name type="scientific">Xylanibacter ruminicola</name>
    <name type="common">Prevotella ruminicola</name>
    <dbReference type="NCBI Taxonomy" id="839"/>
    <lineage>
        <taxon>Bacteria</taxon>
        <taxon>Pseudomonadati</taxon>
        <taxon>Bacteroidota</taxon>
        <taxon>Bacteroidia</taxon>
        <taxon>Bacteroidales</taxon>
        <taxon>Prevotellaceae</taxon>
        <taxon>Xylanibacter</taxon>
    </lineage>
</organism>
<feature type="domain" description="Outer membrane protein beta-barrel" evidence="2">
    <location>
        <begin position="19"/>
        <end position="182"/>
    </location>
</feature>
<keyword evidence="1" id="KW-0732">Signal</keyword>
<dbReference type="InterPro" id="IPR011250">
    <property type="entry name" value="OMP/PagP_B-barrel"/>
</dbReference>
<evidence type="ECO:0000256" key="1">
    <source>
        <dbReference type="SAM" id="SignalP"/>
    </source>
</evidence>
<sequence>MKKKILSMVVLMSTSLCTFAQNGVGDWSFMPKAGLNLATLTNDSEAKIRPALTVGGEFGYVASPKMALSFGAMYSQQGCKAKFQGIDGTIKMDYINIPVIASYRATDKLAIKIGLQPGFMINDKVKISGNGVSAEVGLEESYRSAGLDVTINKLDLSIPIGISYDFDNVQLEFRYNAGITNAMTAEGGYSTKNSVFQFTIGYKFGLKK</sequence>
<dbReference type="EMBL" id="SUYD01000019">
    <property type="protein sequence ID" value="MBE6267308.1"/>
    <property type="molecule type" value="Genomic_DNA"/>
</dbReference>
<evidence type="ECO:0000313" key="3">
    <source>
        <dbReference type="EMBL" id="MBE6267308.1"/>
    </source>
</evidence>
<dbReference type="Pfam" id="PF13568">
    <property type="entry name" value="OMP_b-brl_2"/>
    <property type="match status" value="1"/>
</dbReference>
<evidence type="ECO:0000313" key="4">
    <source>
        <dbReference type="Proteomes" id="UP000763088"/>
    </source>
</evidence>
<evidence type="ECO:0000259" key="2">
    <source>
        <dbReference type="Pfam" id="PF13568"/>
    </source>
</evidence>
<proteinExistence type="predicted"/>
<dbReference type="InterPro" id="IPR025665">
    <property type="entry name" value="Beta-barrel_OMP_2"/>
</dbReference>
<gene>
    <name evidence="3" type="ORF">E7102_12740</name>
</gene>
<dbReference type="Proteomes" id="UP000763088">
    <property type="component" value="Unassembled WGS sequence"/>
</dbReference>
<dbReference type="AlphaFoldDB" id="A0A928BV36"/>
<feature type="chain" id="PRO_5037898332" evidence="1">
    <location>
        <begin position="21"/>
        <end position="208"/>
    </location>
</feature>
<accession>A0A928BV36</accession>
<protein>
    <submittedName>
        <fullName evidence="3">PorT family protein</fullName>
    </submittedName>
</protein>